<dbReference type="EMBL" id="MK203850">
    <property type="protein sequence ID" value="AZS06540.1"/>
    <property type="molecule type" value="Genomic_DNA"/>
</dbReference>
<feature type="compositionally biased region" description="Acidic residues" evidence="1">
    <location>
        <begin position="1"/>
        <end position="11"/>
    </location>
</feature>
<protein>
    <submittedName>
        <fullName evidence="2">Uncharacterized protein</fullName>
    </submittedName>
</protein>
<accession>A0A3S9U8E6</accession>
<feature type="region of interest" description="Disordered" evidence="1">
    <location>
        <begin position="1"/>
        <end position="42"/>
    </location>
</feature>
<feature type="compositionally biased region" description="Polar residues" evidence="1">
    <location>
        <begin position="30"/>
        <end position="41"/>
    </location>
</feature>
<evidence type="ECO:0000313" key="3">
    <source>
        <dbReference type="Proteomes" id="UP000286786"/>
    </source>
</evidence>
<evidence type="ECO:0000256" key="1">
    <source>
        <dbReference type="SAM" id="MobiDB-lite"/>
    </source>
</evidence>
<dbReference type="KEGG" id="vg:77944227"/>
<dbReference type="RefSeq" id="YP_010668086.1">
    <property type="nucleotide sequence ID" value="NC_070953.1"/>
</dbReference>
<dbReference type="GeneID" id="77944227"/>
<name>A0A3S9U8E6_9CAUD</name>
<proteinExistence type="predicted"/>
<organism evidence="2 3">
    <name type="scientific">Alteromonas phage ZP6</name>
    <dbReference type="NCBI Taxonomy" id="2492447"/>
    <lineage>
        <taxon>Viruses</taxon>
        <taxon>Duplodnaviria</taxon>
        <taxon>Heunggongvirae</taxon>
        <taxon>Uroviricota</taxon>
        <taxon>Caudoviricetes</taxon>
        <taxon>Mareflavirus</taxon>
        <taxon>Mareflavirus ZP6</taxon>
    </lineage>
</organism>
<reference evidence="2 3" key="1">
    <citation type="submission" date="2018-11" db="EMBL/GenBank/DDBJ databases">
        <title>Isolation and Complete Genome Sequence of a Novel Alteromonas Phage ZP6.</title>
        <authorList>
            <person name="Han J."/>
        </authorList>
    </citation>
    <scope>NUCLEOTIDE SEQUENCE [LARGE SCALE GENOMIC DNA]</scope>
</reference>
<evidence type="ECO:0000313" key="2">
    <source>
        <dbReference type="EMBL" id="AZS06540.1"/>
    </source>
</evidence>
<dbReference type="Proteomes" id="UP000286786">
    <property type="component" value="Genome"/>
</dbReference>
<sequence>MSEVESQEVEVTEEKTSKSIVADPSKYQKSKSASGNVSRNNGDAVATALTGQPIENVRAIAAEMCDVPAEDLEAKYAHLNVGQQRMNLGNKIRGAVNRMDKKADTEEGKKEGLIGGADYLAQIVEGYPLPEPEAKEEVTEESEEA</sequence>
<keyword evidence="3" id="KW-1185">Reference proteome</keyword>